<dbReference type="EMBL" id="CP017599">
    <property type="protein sequence ID" value="AOX02192.1"/>
    <property type="molecule type" value="Genomic_DNA"/>
</dbReference>
<evidence type="ECO:0000313" key="2">
    <source>
        <dbReference type="Proteomes" id="UP000177870"/>
    </source>
</evidence>
<dbReference type="KEGG" id="mpro:BJP34_24585"/>
<accession>A0A1D8TX28</accession>
<dbReference type="RefSeq" id="WP_070394613.1">
    <property type="nucleotide sequence ID" value="NZ_CP017599.1"/>
</dbReference>
<organism evidence="1 2">
    <name type="scientific">Moorena producens PAL-8-15-08-1</name>
    <dbReference type="NCBI Taxonomy" id="1458985"/>
    <lineage>
        <taxon>Bacteria</taxon>
        <taxon>Bacillati</taxon>
        <taxon>Cyanobacteriota</taxon>
        <taxon>Cyanophyceae</taxon>
        <taxon>Coleofasciculales</taxon>
        <taxon>Coleofasciculaceae</taxon>
        <taxon>Moorena</taxon>
    </lineage>
</organism>
<reference evidence="2" key="1">
    <citation type="submission" date="2016-10" db="EMBL/GenBank/DDBJ databases">
        <title>Comparative genomics uncovers the prolific and rare metabolic potential of the cyanobacterial genus Moorea.</title>
        <authorList>
            <person name="Leao T."/>
            <person name="Castelao G."/>
            <person name="Korobeynikov A."/>
            <person name="Monroe E.A."/>
            <person name="Podell S."/>
            <person name="Glukhov E."/>
            <person name="Allen E."/>
            <person name="Gerwick W.H."/>
            <person name="Gerwick L."/>
        </authorList>
    </citation>
    <scope>NUCLEOTIDE SEQUENCE [LARGE SCALE GENOMIC DNA]</scope>
    <source>
        <strain evidence="2">PAL-8-15-08-1</strain>
    </source>
</reference>
<sequence length="66" mass="7779">MSKYFKPNFKKQPVEHTLKGSREAVIYSIQMLYKLGYAEIAEWTPLEPTEVPGEVITKMMKYWLLP</sequence>
<protein>
    <submittedName>
        <fullName evidence="1">Uncharacterized protein</fullName>
    </submittedName>
</protein>
<proteinExistence type="predicted"/>
<dbReference type="Proteomes" id="UP000177870">
    <property type="component" value="Chromosome"/>
</dbReference>
<dbReference type="OrthoDB" id="516702at2"/>
<dbReference type="AlphaFoldDB" id="A0A1D8TX28"/>
<gene>
    <name evidence="1" type="ORF">BJP34_24585</name>
</gene>
<evidence type="ECO:0000313" key="1">
    <source>
        <dbReference type="EMBL" id="AOX02192.1"/>
    </source>
</evidence>
<name>A0A1D8TX28_9CYAN</name>